<dbReference type="InterPro" id="IPR021109">
    <property type="entry name" value="Peptidase_aspartic_dom_sf"/>
</dbReference>
<name>A0A9P7DT52_9AGAM</name>
<evidence type="ECO:0000313" key="6">
    <source>
        <dbReference type="EMBL" id="KAG1802233.1"/>
    </source>
</evidence>
<dbReference type="Gene3D" id="2.40.70.10">
    <property type="entry name" value="Acid Proteases"/>
    <property type="match status" value="2"/>
</dbReference>
<dbReference type="PANTHER" id="PTHR47966:SF57">
    <property type="entry name" value="PEPTIDASE A1 DOMAIN-CONTAINING PROTEIN"/>
    <property type="match status" value="1"/>
</dbReference>
<dbReference type="OrthoDB" id="15189at2759"/>
<dbReference type="InterPro" id="IPR033121">
    <property type="entry name" value="PEPTIDASE_A1"/>
</dbReference>
<dbReference type="CDD" id="cd05471">
    <property type="entry name" value="pepsin_like"/>
    <property type="match status" value="1"/>
</dbReference>
<accession>A0A9P7DT52</accession>
<dbReference type="Pfam" id="PF00026">
    <property type="entry name" value="Asp"/>
    <property type="match status" value="1"/>
</dbReference>
<gene>
    <name evidence="6" type="ORF">HD556DRAFT_1335945</name>
</gene>
<dbReference type="PANTHER" id="PTHR47966">
    <property type="entry name" value="BETA-SITE APP-CLEAVING ENZYME, ISOFORM A-RELATED"/>
    <property type="match status" value="1"/>
</dbReference>
<comment type="caution">
    <text evidence="6">The sequence shown here is derived from an EMBL/GenBank/DDBJ whole genome shotgun (WGS) entry which is preliminary data.</text>
</comment>
<feature type="active site" evidence="2">
    <location>
        <position position="118"/>
    </location>
</feature>
<dbReference type="GO" id="GO:0006508">
    <property type="term" value="P:proteolysis"/>
    <property type="evidence" value="ECO:0007669"/>
    <property type="project" value="InterPro"/>
</dbReference>
<dbReference type="Proteomes" id="UP000719766">
    <property type="component" value="Unassembled WGS sequence"/>
</dbReference>
<reference evidence="6" key="1">
    <citation type="journal article" date="2020" name="New Phytol.">
        <title>Comparative genomics reveals dynamic genome evolution in host specialist ectomycorrhizal fungi.</title>
        <authorList>
            <person name="Lofgren L.A."/>
            <person name="Nguyen N.H."/>
            <person name="Vilgalys R."/>
            <person name="Ruytinx J."/>
            <person name="Liao H.L."/>
            <person name="Branco S."/>
            <person name="Kuo A."/>
            <person name="LaButti K."/>
            <person name="Lipzen A."/>
            <person name="Andreopoulos W."/>
            <person name="Pangilinan J."/>
            <person name="Riley R."/>
            <person name="Hundley H."/>
            <person name="Na H."/>
            <person name="Barry K."/>
            <person name="Grigoriev I.V."/>
            <person name="Stajich J.E."/>
            <person name="Kennedy P.G."/>
        </authorList>
    </citation>
    <scope>NUCLEOTIDE SEQUENCE</scope>
    <source>
        <strain evidence="6">S12</strain>
    </source>
</reference>
<dbReference type="AlphaFoldDB" id="A0A9P7DT52"/>
<dbReference type="RefSeq" id="XP_041165425.1">
    <property type="nucleotide sequence ID" value="XM_041301896.1"/>
</dbReference>
<sequence length="414" mass="44360">MKLAHSFTYILALLSLVSGSPIQQLNTHALRLPLERRNNQVSVKSLQAHLKQVTAKYRQGFAAYEANKGHAHPLSMPSSSKTTKRGAGNVSLMSQDVDLWYASIDVGTPAKTFTVSIDTGSADLFLPSVDCDVSCDGHNRYDPSKSSTAVDLHKLFWLSFGEGEVEGEQFADSVVIGGYEAKGQTLGAALKYSPDFSSDNFTPDGLAGFAFESISEYPAPPLFQTLVDSRQLQEDVFGVKLSAAPGASELYIGGTNTALYRQDTLTYTPVTEPGYWEVKLDQISRAGVPVGKPGASSIIDTGTTLIVANMNDTASYFAGIANVTSTVDESQVIYSMPCDIIEKYAPTLIFGGHPFTVSGDTFNLGPVEVGSSDCVAGIAGSDDVDFWVVGDVFLQNVYSIFDVCKLRVGFAELA</sequence>
<feature type="disulfide bond" evidence="3">
    <location>
        <begin position="338"/>
        <end position="374"/>
    </location>
</feature>
<dbReference type="FunFam" id="2.40.70.10:FF:000008">
    <property type="entry name" value="Cathepsin D"/>
    <property type="match status" value="1"/>
</dbReference>
<evidence type="ECO:0000256" key="1">
    <source>
        <dbReference type="ARBA" id="ARBA00007447"/>
    </source>
</evidence>
<dbReference type="InterPro" id="IPR001461">
    <property type="entry name" value="Aspartic_peptidase_A1"/>
</dbReference>
<protein>
    <submittedName>
        <fullName evidence="6">Aspartic peptidase domain-containing protein</fullName>
    </submittedName>
</protein>
<keyword evidence="3" id="KW-1015">Disulfide bond</keyword>
<feature type="disulfide bond" evidence="3">
    <location>
        <begin position="131"/>
        <end position="135"/>
    </location>
</feature>
<comment type="similarity">
    <text evidence="1">Belongs to the peptidase A1 family.</text>
</comment>
<keyword evidence="4" id="KW-0732">Signal</keyword>
<dbReference type="PROSITE" id="PS51767">
    <property type="entry name" value="PEPTIDASE_A1"/>
    <property type="match status" value="1"/>
</dbReference>
<feature type="signal peptide" evidence="4">
    <location>
        <begin position="1"/>
        <end position="19"/>
    </location>
</feature>
<evidence type="ECO:0000256" key="3">
    <source>
        <dbReference type="PIRSR" id="PIRSR601461-2"/>
    </source>
</evidence>
<feature type="chain" id="PRO_5040444004" evidence="4">
    <location>
        <begin position="20"/>
        <end position="414"/>
    </location>
</feature>
<dbReference type="InterPro" id="IPR034164">
    <property type="entry name" value="Pepsin-like_dom"/>
</dbReference>
<feature type="domain" description="Peptidase A1" evidence="5">
    <location>
        <begin position="100"/>
        <end position="411"/>
    </location>
</feature>
<evidence type="ECO:0000259" key="5">
    <source>
        <dbReference type="PROSITE" id="PS51767"/>
    </source>
</evidence>
<keyword evidence="7" id="KW-1185">Reference proteome</keyword>
<dbReference type="PRINTS" id="PR00792">
    <property type="entry name" value="PEPSIN"/>
</dbReference>
<dbReference type="GeneID" id="64595660"/>
<organism evidence="6 7">
    <name type="scientific">Suillus plorans</name>
    <dbReference type="NCBI Taxonomy" id="116603"/>
    <lineage>
        <taxon>Eukaryota</taxon>
        <taxon>Fungi</taxon>
        <taxon>Dikarya</taxon>
        <taxon>Basidiomycota</taxon>
        <taxon>Agaricomycotina</taxon>
        <taxon>Agaricomycetes</taxon>
        <taxon>Agaricomycetidae</taxon>
        <taxon>Boletales</taxon>
        <taxon>Suillineae</taxon>
        <taxon>Suillaceae</taxon>
        <taxon>Suillus</taxon>
    </lineage>
</organism>
<proteinExistence type="inferred from homology"/>
<feature type="active site" evidence="2">
    <location>
        <position position="300"/>
    </location>
</feature>
<dbReference type="SUPFAM" id="SSF50630">
    <property type="entry name" value="Acid proteases"/>
    <property type="match status" value="1"/>
</dbReference>
<evidence type="ECO:0000313" key="7">
    <source>
        <dbReference type="Proteomes" id="UP000719766"/>
    </source>
</evidence>
<evidence type="ECO:0000256" key="4">
    <source>
        <dbReference type="SAM" id="SignalP"/>
    </source>
</evidence>
<dbReference type="GO" id="GO:0004190">
    <property type="term" value="F:aspartic-type endopeptidase activity"/>
    <property type="evidence" value="ECO:0007669"/>
    <property type="project" value="InterPro"/>
</dbReference>
<dbReference type="EMBL" id="JABBWE010000006">
    <property type="protein sequence ID" value="KAG1802233.1"/>
    <property type="molecule type" value="Genomic_DNA"/>
</dbReference>
<evidence type="ECO:0000256" key="2">
    <source>
        <dbReference type="PIRSR" id="PIRSR601461-1"/>
    </source>
</evidence>